<dbReference type="SUPFAM" id="SSF52738">
    <property type="entry name" value="Methylesterase CheB, C-terminal domain"/>
    <property type="match status" value="1"/>
</dbReference>
<dbReference type="InterPro" id="IPR022641">
    <property type="entry name" value="CheR_N"/>
</dbReference>
<evidence type="ECO:0000259" key="14">
    <source>
        <dbReference type="PROSITE" id="PS50122"/>
    </source>
</evidence>
<evidence type="ECO:0000256" key="5">
    <source>
        <dbReference type="ARBA" id="ARBA00022679"/>
    </source>
</evidence>
<evidence type="ECO:0000259" key="12">
    <source>
        <dbReference type="PROSITE" id="PS50112"/>
    </source>
</evidence>
<dbReference type="Pfam" id="PF02518">
    <property type="entry name" value="HATPase_c"/>
    <property type="match status" value="1"/>
</dbReference>
<dbReference type="InterPro" id="IPR035909">
    <property type="entry name" value="CheB_C"/>
</dbReference>
<dbReference type="GO" id="GO:0005886">
    <property type="term" value="C:plasma membrane"/>
    <property type="evidence" value="ECO:0007669"/>
    <property type="project" value="UniProtKB-ARBA"/>
</dbReference>
<keyword evidence="19" id="KW-1185">Reference proteome</keyword>
<dbReference type="SMART" id="SM00388">
    <property type="entry name" value="HisKA"/>
    <property type="match status" value="1"/>
</dbReference>
<comment type="catalytic activity">
    <reaction evidence="1">
        <text>ATP + protein L-histidine = ADP + protein N-phospho-L-histidine.</text>
        <dbReference type="EC" id="2.7.13.3"/>
    </reaction>
</comment>
<keyword evidence="7" id="KW-0378">Hydrolase</keyword>
<dbReference type="Pfam" id="PF01339">
    <property type="entry name" value="CheB_methylest"/>
    <property type="match status" value="1"/>
</dbReference>
<dbReference type="SUPFAM" id="SSF52172">
    <property type="entry name" value="CheY-like"/>
    <property type="match status" value="1"/>
</dbReference>
<dbReference type="PROSITE" id="PS50109">
    <property type="entry name" value="HIS_KIN"/>
    <property type="match status" value="1"/>
</dbReference>
<evidence type="ECO:0000256" key="1">
    <source>
        <dbReference type="ARBA" id="ARBA00000085"/>
    </source>
</evidence>
<reference evidence="17 18" key="1">
    <citation type="submission" date="2018-06" db="EMBL/GenBank/DDBJ databases">
        <authorList>
            <consortium name="Pathogen Informatics"/>
            <person name="Doyle S."/>
        </authorList>
    </citation>
    <scope>NUCLEOTIDE SEQUENCE [LARGE SCALE GENOMIC DNA]</scope>
    <source>
        <strain evidence="17 18">NCTC11842</strain>
    </source>
</reference>
<dbReference type="Pfam" id="PF03705">
    <property type="entry name" value="CheR_N"/>
    <property type="match status" value="1"/>
</dbReference>
<feature type="domain" description="PAC" evidence="13">
    <location>
        <begin position="821"/>
        <end position="871"/>
    </location>
</feature>
<evidence type="ECO:0000256" key="3">
    <source>
        <dbReference type="ARBA" id="ARBA00022500"/>
    </source>
</evidence>
<dbReference type="InterPro" id="IPR000014">
    <property type="entry name" value="PAS"/>
</dbReference>
<feature type="modified residue" description="4-aspartylphosphate" evidence="8">
    <location>
        <position position="1308"/>
    </location>
</feature>
<dbReference type="Gene3D" id="3.30.565.10">
    <property type="entry name" value="Histidine kinase-like ATPase, C-terminal domain"/>
    <property type="match status" value="1"/>
</dbReference>
<organism evidence="17 18">
    <name type="scientific">Pseudomonas luteola</name>
    <dbReference type="NCBI Taxonomy" id="47886"/>
    <lineage>
        <taxon>Bacteria</taxon>
        <taxon>Pseudomonadati</taxon>
        <taxon>Pseudomonadota</taxon>
        <taxon>Gammaproteobacteria</taxon>
        <taxon>Pseudomonadales</taxon>
        <taxon>Pseudomonadaceae</taxon>
        <taxon>Pseudomonas</taxon>
    </lineage>
</organism>
<dbReference type="Gene3D" id="3.40.50.150">
    <property type="entry name" value="Vaccinia Virus protein VP39"/>
    <property type="match status" value="1"/>
</dbReference>
<dbReference type="InterPro" id="IPR003594">
    <property type="entry name" value="HATPase_dom"/>
</dbReference>
<keyword evidence="6" id="KW-0418">Kinase</keyword>
<dbReference type="Proteomes" id="UP000626180">
    <property type="component" value="Unassembled WGS sequence"/>
</dbReference>
<dbReference type="RefSeq" id="WP_073450407.1">
    <property type="nucleotide sequence ID" value="NZ_FQYS01000011.1"/>
</dbReference>
<dbReference type="CDD" id="cd00082">
    <property type="entry name" value="HisKA"/>
    <property type="match status" value="1"/>
</dbReference>
<dbReference type="PROSITE" id="PS50112">
    <property type="entry name" value="PAS"/>
    <property type="match status" value="1"/>
</dbReference>
<evidence type="ECO:0000313" key="18">
    <source>
        <dbReference type="Proteomes" id="UP000250443"/>
    </source>
</evidence>
<dbReference type="InterPro" id="IPR000780">
    <property type="entry name" value="CheR_MeTrfase"/>
</dbReference>
<dbReference type="Pfam" id="PF00072">
    <property type="entry name" value="Response_reg"/>
    <property type="match status" value="1"/>
</dbReference>
<dbReference type="Gene3D" id="3.40.50.180">
    <property type="entry name" value="Methylesterase CheB, C-terminal domain"/>
    <property type="match status" value="1"/>
</dbReference>
<dbReference type="PANTHER" id="PTHR24422:SF27">
    <property type="entry name" value="PROTEIN-GLUTAMATE O-METHYLTRANSFERASE"/>
    <property type="match status" value="1"/>
</dbReference>
<evidence type="ECO:0000256" key="8">
    <source>
        <dbReference type="PROSITE-ProRule" id="PRU00169"/>
    </source>
</evidence>
<reference evidence="16 19" key="2">
    <citation type="submission" date="2020-10" db="EMBL/GenBank/DDBJ databases">
        <title>Genome sequences of Pseudomonas isolates.</title>
        <authorList>
            <person name="Wessels L."/>
            <person name="Reich F."/>
            <person name="Hammerl J."/>
        </authorList>
    </citation>
    <scope>NUCLEOTIDE SEQUENCE [LARGE SCALE GENOMIC DNA]</scope>
    <source>
        <strain evidence="16 19">20-MO00624-0</strain>
    </source>
</reference>
<dbReference type="PROSITE" id="PS50110">
    <property type="entry name" value="RESPONSE_REGULATORY"/>
    <property type="match status" value="1"/>
</dbReference>
<proteinExistence type="predicted"/>
<dbReference type="InterPro" id="IPR005467">
    <property type="entry name" value="His_kinase_dom"/>
</dbReference>
<dbReference type="EMBL" id="UAUF01000014">
    <property type="protein sequence ID" value="SPZ11829.1"/>
    <property type="molecule type" value="Genomic_DNA"/>
</dbReference>
<dbReference type="InterPro" id="IPR001789">
    <property type="entry name" value="Sig_transdc_resp-reg_receiver"/>
</dbReference>
<dbReference type="InterPro" id="IPR035965">
    <property type="entry name" value="PAS-like_dom_sf"/>
</dbReference>
<feature type="active site" evidence="7">
    <location>
        <position position="150"/>
    </location>
</feature>
<dbReference type="PROSITE" id="PS50123">
    <property type="entry name" value="CHER"/>
    <property type="match status" value="1"/>
</dbReference>
<dbReference type="SUPFAM" id="SSF47757">
    <property type="entry name" value="Chemotaxis receptor methyltransferase CheR, N-terminal domain"/>
    <property type="match status" value="1"/>
</dbReference>
<sequence>MNTTTQPSVPDNQKNLTRSDIDFPVVGIGASAGGLQALLKFFEHMRSDSNMAFVVIMHLSPKHTSAADRILQNVTKMPVIQVTSPVPVEKNHVYVIPPGKDLSMNDSYLRLGEPQRTRGDQVAIDLFFRTLADVHRSRAIGIVLSGAGADGSVGLARIKEQGGITLAQSPQDAEYDSMPNSAISTGVVDIVLPVVEMPQKLLEVAANLVNIQIPINDPREENEPQIDPQIRNRTNQLALRDILTLLLTRTGHNFKQYKTATILRRIERRMQVNSIPDMGSYATFLHDHVEETPALLKDMLIGVTNFFRDREAFETLERDIIPDLFEQFAAAESEDSEMRVWSAACSTGEEAYSLAMLLTEQAELRGSPAKIQVFATDIDNQALGVGRAGLYPQAIVTDVPPSRLRQHFIKEQMHYRIKKELRERVLFAAHNLLSDPPFSRLDLICCRNLLIYLDREVQSEILQTFHFALKPGGYLFLGSSESADMCSSLFVPVDKKNRIYRAKNTTGILRSRPVLQFSPGYPTVRLPQHQVGRGKKVSFAEVHRRVLEQYAPPSVIVDHESNIVHMSDRAGRFLRYVGGEPSHNLPTLVLPELRLELRTALFQAIQSNKSVEARRVRITRDDRTYYINMVVRPFRDDEANSDFMLVIFDEVEDVMSQESTTPHTEAKDSVLTQLEAELHRTKEQLQLTIEHSETSTEELKASNEELQAINEELRSATEELETSKEELQSINEELITVNAELKSKIEETGKINDDLQNLITSTDIATVFVDRRMRIKWFTPRATELFNIIANDAGRSLLDITHRLDYDELAEDATRVFESLHLIEREICASNGHWYLARMLPYRTADDRIEGAVLTFIDITGRREAEEQVRASENHMKLVAQSVSDYAIITMDQNGLITTWNHGAEIMFGYSEAEVAGHCIETIFTPEERAKGIHLEELRIAREKGHSLDKRWHQRKDGSRLYCSGVTYPMQDTELRGYAKIAQDTTEEYQRACEKDDQLVRSETSSQLKDEFFAVMSHELKHPLNLIQLNVELIARAPSVRASAATLRAAETIQRSVRSQAQIIDDLLDFSRVRTGKLKLDRTIVDVVSLLQEIANVLRPTAVAESIRLEGPNVSEQPLLIEADRTRMEQIVWNLLNNAVKFTPAGGTVTLRLSEDGDSVRLDVIDTGQGIAPEFLPKVFDMFGQAEMHNTARARHGLGIGLALVKQLVEAHNGRIEAESAGLGQGSRFTVWIPKCSYDETTCECIDACSEAGQLQGLKLLLVDDSEDIVETMQMLLESEGAEVTPACSGEQGLALAKEQVFNLILSDIGMPGMDGHELMIALRLDSLNQQTPAIALTGYGSKTDIDKAMQAGFDAHLSKPIQFDTLIQHTLETVNRRRS</sequence>
<gene>
    <name evidence="17" type="primary">arcB_2</name>
    <name evidence="16" type="ORF">IRZ65_17875</name>
    <name evidence="17" type="ORF">NCTC11842_04085</name>
</gene>
<evidence type="ECO:0000256" key="7">
    <source>
        <dbReference type="PROSITE-ProRule" id="PRU00050"/>
    </source>
</evidence>
<protein>
    <recommendedName>
        <fullName evidence="2">histidine kinase</fullName>
        <ecNumber evidence="2">2.7.13.3</ecNumber>
    </recommendedName>
</protein>
<dbReference type="GO" id="GO:0006935">
    <property type="term" value="P:chemotaxis"/>
    <property type="evidence" value="ECO:0007669"/>
    <property type="project" value="UniProtKB-UniRule"/>
</dbReference>
<dbReference type="Gene3D" id="3.40.50.2300">
    <property type="match status" value="1"/>
</dbReference>
<dbReference type="SMART" id="SM00138">
    <property type="entry name" value="MeTrc"/>
    <property type="match status" value="1"/>
</dbReference>
<feature type="active site" evidence="7">
    <location>
        <position position="58"/>
    </location>
</feature>
<keyword evidence="9" id="KW-0175">Coiled coil</keyword>
<dbReference type="SUPFAM" id="SSF47384">
    <property type="entry name" value="Homodimeric domain of signal transducing histidine kinase"/>
    <property type="match status" value="1"/>
</dbReference>
<keyword evidence="5 17" id="KW-0808">Transferase</keyword>
<evidence type="ECO:0000313" key="17">
    <source>
        <dbReference type="EMBL" id="SPZ11829.1"/>
    </source>
</evidence>
<dbReference type="InterPro" id="IPR036890">
    <property type="entry name" value="HATPase_C_sf"/>
</dbReference>
<dbReference type="InterPro" id="IPR013767">
    <property type="entry name" value="PAS_fold"/>
</dbReference>
<dbReference type="GO" id="GO:0000156">
    <property type="term" value="F:phosphorelay response regulator activity"/>
    <property type="evidence" value="ECO:0007669"/>
    <property type="project" value="InterPro"/>
</dbReference>
<accession>A0A2X2EU12</accession>
<dbReference type="Pfam" id="PF13596">
    <property type="entry name" value="PAS_10"/>
    <property type="match status" value="1"/>
</dbReference>
<dbReference type="Pfam" id="PF00989">
    <property type="entry name" value="PAS"/>
    <property type="match status" value="1"/>
</dbReference>
<dbReference type="InterPro" id="IPR000673">
    <property type="entry name" value="Sig_transdc_resp-reg_Me-estase"/>
</dbReference>
<dbReference type="InterPro" id="IPR000700">
    <property type="entry name" value="PAS-assoc_C"/>
</dbReference>
<dbReference type="Pfam" id="PF13426">
    <property type="entry name" value="PAS_9"/>
    <property type="match status" value="1"/>
</dbReference>
<evidence type="ECO:0000259" key="15">
    <source>
        <dbReference type="PROSITE" id="PS50123"/>
    </source>
</evidence>
<dbReference type="InterPro" id="IPR050903">
    <property type="entry name" value="Bact_Chemotaxis_MeTrfase"/>
</dbReference>
<dbReference type="GO" id="GO:0000155">
    <property type="term" value="F:phosphorelay sensor kinase activity"/>
    <property type="evidence" value="ECO:0007669"/>
    <property type="project" value="InterPro"/>
</dbReference>
<evidence type="ECO:0000259" key="13">
    <source>
        <dbReference type="PROSITE" id="PS50113"/>
    </source>
</evidence>
<keyword evidence="4 8" id="KW-0597">Phosphoprotein</keyword>
<dbReference type="GO" id="GO:0008984">
    <property type="term" value="F:protein-glutamate methylesterase activity"/>
    <property type="evidence" value="ECO:0007669"/>
    <property type="project" value="InterPro"/>
</dbReference>
<dbReference type="SMART" id="SM00448">
    <property type="entry name" value="REC"/>
    <property type="match status" value="1"/>
</dbReference>
<dbReference type="CDD" id="cd16434">
    <property type="entry name" value="CheB-CheR_fusion"/>
    <property type="match status" value="1"/>
</dbReference>
<feature type="domain" description="Response regulatory" evidence="11">
    <location>
        <begin position="1259"/>
        <end position="1375"/>
    </location>
</feature>
<evidence type="ECO:0000256" key="2">
    <source>
        <dbReference type="ARBA" id="ARBA00012438"/>
    </source>
</evidence>
<dbReference type="PROSITE" id="PS50113">
    <property type="entry name" value="PAC"/>
    <property type="match status" value="1"/>
</dbReference>
<evidence type="ECO:0000313" key="19">
    <source>
        <dbReference type="Proteomes" id="UP000626180"/>
    </source>
</evidence>
<dbReference type="EMBL" id="JADMCD010000010">
    <property type="protein sequence ID" value="MBF8642549.1"/>
    <property type="molecule type" value="Genomic_DNA"/>
</dbReference>
<dbReference type="InterPro" id="IPR011006">
    <property type="entry name" value="CheY-like_superfamily"/>
</dbReference>
<keyword evidence="3 7" id="KW-0145">Chemotaxis</keyword>
<dbReference type="SUPFAM" id="SSF55785">
    <property type="entry name" value="PYP-like sensor domain (PAS domain)"/>
    <property type="match status" value="3"/>
</dbReference>
<dbReference type="Gene3D" id="1.10.287.130">
    <property type="match status" value="1"/>
</dbReference>
<dbReference type="InterPro" id="IPR003661">
    <property type="entry name" value="HisK_dim/P_dom"/>
</dbReference>
<dbReference type="SUPFAM" id="SSF53335">
    <property type="entry name" value="S-adenosyl-L-methionine-dependent methyltransferases"/>
    <property type="match status" value="1"/>
</dbReference>
<feature type="active site" evidence="7">
    <location>
        <position position="31"/>
    </location>
</feature>
<evidence type="ECO:0000256" key="6">
    <source>
        <dbReference type="ARBA" id="ARBA00022777"/>
    </source>
</evidence>
<feature type="domain" description="CheR-type methyltransferase" evidence="15">
    <location>
        <begin position="239"/>
        <end position="513"/>
    </location>
</feature>
<feature type="coiled-coil region" evidence="9">
    <location>
        <begin position="671"/>
        <end position="758"/>
    </location>
</feature>
<feature type="domain" description="CheB-type methylesterase" evidence="14">
    <location>
        <begin position="25"/>
        <end position="203"/>
    </location>
</feature>
<evidence type="ECO:0000259" key="10">
    <source>
        <dbReference type="PROSITE" id="PS50109"/>
    </source>
</evidence>
<evidence type="ECO:0000256" key="9">
    <source>
        <dbReference type="SAM" id="Coils"/>
    </source>
</evidence>
<dbReference type="Pfam" id="PF01739">
    <property type="entry name" value="CheR"/>
    <property type="match status" value="1"/>
</dbReference>
<dbReference type="NCBIfam" id="TIGR00229">
    <property type="entry name" value="sensory_box"/>
    <property type="match status" value="1"/>
</dbReference>
<dbReference type="InterPro" id="IPR022642">
    <property type="entry name" value="CheR_C"/>
</dbReference>
<dbReference type="PRINTS" id="PR00996">
    <property type="entry name" value="CHERMTFRASE"/>
</dbReference>
<dbReference type="FunFam" id="3.30.565.10:FF:000006">
    <property type="entry name" value="Sensor histidine kinase WalK"/>
    <property type="match status" value="1"/>
</dbReference>
<dbReference type="Gene3D" id="3.30.450.20">
    <property type="entry name" value="PAS domain"/>
    <property type="match status" value="3"/>
</dbReference>
<dbReference type="SMART" id="SM00091">
    <property type="entry name" value="PAS"/>
    <property type="match status" value="3"/>
</dbReference>
<dbReference type="CDD" id="cd17580">
    <property type="entry name" value="REC_2_DhkD-like"/>
    <property type="match status" value="1"/>
</dbReference>
<evidence type="ECO:0000313" key="16">
    <source>
        <dbReference type="EMBL" id="MBF8642549.1"/>
    </source>
</evidence>
<evidence type="ECO:0000256" key="4">
    <source>
        <dbReference type="ARBA" id="ARBA00022553"/>
    </source>
</evidence>
<feature type="domain" description="PAS" evidence="12">
    <location>
        <begin position="872"/>
        <end position="945"/>
    </location>
</feature>
<feature type="domain" description="Histidine kinase" evidence="10">
    <location>
        <begin position="1015"/>
        <end position="1237"/>
    </location>
</feature>
<evidence type="ECO:0000259" key="11">
    <source>
        <dbReference type="PROSITE" id="PS50110"/>
    </source>
</evidence>
<dbReference type="SUPFAM" id="SSF55874">
    <property type="entry name" value="ATPase domain of HSP90 chaperone/DNA topoisomerase II/histidine kinase"/>
    <property type="match status" value="1"/>
</dbReference>
<dbReference type="GO" id="GO:0006355">
    <property type="term" value="P:regulation of DNA-templated transcription"/>
    <property type="evidence" value="ECO:0007669"/>
    <property type="project" value="InterPro"/>
</dbReference>
<dbReference type="PROSITE" id="PS50122">
    <property type="entry name" value="CHEB"/>
    <property type="match status" value="1"/>
</dbReference>
<dbReference type="EC" id="2.7.13.3" evidence="2"/>
<dbReference type="GO" id="GO:0008757">
    <property type="term" value="F:S-adenosylmethionine-dependent methyltransferase activity"/>
    <property type="evidence" value="ECO:0007669"/>
    <property type="project" value="InterPro"/>
</dbReference>
<dbReference type="CDD" id="cd00130">
    <property type="entry name" value="PAS"/>
    <property type="match status" value="3"/>
</dbReference>
<dbReference type="SMART" id="SM00387">
    <property type="entry name" value="HATPase_c"/>
    <property type="match status" value="1"/>
</dbReference>
<dbReference type="InterPro" id="IPR036097">
    <property type="entry name" value="HisK_dim/P_sf"/>
</dbReference>
<name>A0A2X2EU12_PSELU</name>
<dbReference type="InterPro" id="IPR029063">
    <property type="entry name" value="SAM-dependent_MTases_sf"/>
</dbReference>
<dbReference type="GO" id="GO:0005737">
    <property type="term" value="C:cytoplasm"/>
    <property type="evidence" value="ECO:0007669"/>
    <property type="project" value="InterPro"/>
</dbReference>
<dbReference type="PANTHER" id="PTHR24422">
    <property type="entry name" value="CHEMOTAXIS PROTEIN METHYLTRANSFERASE"/>
    <property type="match status" value="1"/>
</dbReference>
<dbReference type="Proteomes" id="UP000250443">
    <property type="component" value="Unassembled WGS sequence"/>
</dbReference>
<dbReference type="Pfam" id="PF00512">
    <property type="entry name" value="HisKA"/>
    <property type="match status" value="1"/>
</dbReference>